<sequence length="397" mass="45369">MRIIRYLKNAPGSGMLYVVDNSFRIHAYSNSNWATCVFLGIALIPWKSKKQTTVSKSSSEPEYSHDSSHRVHAIHIDDLEIERQLQVLNKPPHKSIQTEFGYIVDCVDIYKQPAFDHPLLKDHKLQRKPSFQNPFKKISVNNSSNEFIFGLQKEKCPKRTVPIRRTTKDDLIQGKPFIYSQSLVQDAPGLHLAELYVNEHLGPYYQVKGRSSVYNPRVLKKNVNQESLSHIWVENDQGTNKIAFGWHVAPQYHGRDTGTYIFAAWTIDKKYIHFQDPQTKNWWLNIAGQDIGYYPAKLFRNMAAGDRVGWGGRTLTPRGLPSPQMGSGNFPDGNFQHAAYFKGMSFSNDKRRDVEPNKHDTEKIVDKSDCFDLEFYYGLQDFGDSLQYGGPGGVCGD</sequence>
<name>A0A3Q0F1F0_VIGRR</name>
<accession>A0A3Q0F1F0</accession>
<dbReference type="PANTHER" id="PTHR31589:SF223">
    <property type="entry name" value="PROTEIN, PUTATIVE (DUF239)-RELATED"/>
    <property type="match status" value="1"/>
</dbReference>
<reference evidence="3" key="2">
    <citation type="submission" date="2025-08" db="UniProtKB">
        <authorList>
            <consortium name="RefSeq"/>
        </authorList>
    </citation>
    <scope>IDENTIFICATION</scope>
    <source>
        <tissue evidence="3">Leaf</tissue>
    </source>
</reference>
<dbReference type="InterPro" id="IPR025521">
    <property type="entry name" value="Neprosin_propep"/>
</dbReference>
<dbReference type="KEGG" id="vra:106763331"/>
<reference evidence="2" key="1">
    <citation type="journal article" date="2014" name="Nat. Commun.">
        <title>Genome sequence of mungbean and insights into evolution within Vigna species.</title>
        <authorList>
            <person name="Kang Y.J."/>
            <person name="Kim S.K."/>
            <person name="Kim M.Y."/>
            <person name="Lestari P."/>
            <person name="Kim K.H."/>
            <person name="Ha B.K."/>
            <person name="Jun T.H."/>
            <person name="Hwang W.J."/>
            <person name="Lee T."/>
            <person name="Lee J."/>
            <person name="Shim S."/>
            <person name="Yoon M.Y."/>
            <person name="Jang Y.E."/>
            <person name="Han K.S."/>
            <person name="Taeprayoon P."/>
            <person name="Yoon N."/>
            <person name="Somta P."/>
            <person name="Tanya P."/>
            <person name="Kim K.S."/>
            <person name="Gwag J.G."/>
            <person name="Moon J.K."/>
            <person name="Lee Y.H."/>
            <person name="Park B.S."/>
            <person name="Bombarely A."/>
            <person name="Doyle J.J."/>
            <person name="Jackson S.A."/>
            <person name="Schafleitner R."/>
            <person name="Srinives P."/>
            <person name="Varshney R.K."/>
            <person name="Lee S.H."/>
        </authorList>
    </citation>
    <scope>NUCLEOTIDE SEQUENCE [LARGE SCALE GENOMIC DNA]</scope>
    <source>
        <strain evidence="2">cv. VC1973A</strain>
    </source>
</reference>
<dbReference type="Proteomes" id="UP000087766">
    <property type="component" value="Chromosome 6"/>
</dbReference>
<dbReference type="RefSeq" id="XP_022637895.1">
    <property type="nucleotide sequence ID" value="XM_022782174.1"/>
</dbReference>
<dbReference type="STRING" id="3916.A0A3Q0F1F0"/>
<evidence type="ECO:0000313" key="2">
    <source>
        <dbReference type="Proteomes" id="UP000087766"/>
    </source>
</evidence>
<evidence type="ECO:0000259" key="1">
    <source>
        <dbReference type="PROSITE" id="PS52045"/>
    </source>
</evidence>
<gene>
    <name evidence="3" type="primary">LOC106763331</name>
</gene>
<dbReference type="InterPro" id="IPR053168">
    <property type="entry name" value="Glutamic_endopeptidase"/>
</dbReference>
<protein>
    <submittedName>
        <fullName evidence="3">Uncharacterized protein LOC106763331</fullName>
    </submittedName>
</protein>
<dbReference type="GeneID" id="106763331"/>
<dbReference type="InterPro" id="IPR004314">
    <property type="entry name" value="Neprosin"/>
</dbReference>
<feature type="domain" description="Neprosin PEP catalytic" evidence="1">
    <location>
        <begin position="185"/>
        <end position="396"/>
    </location>
</feature>
<evidence type="ECO:0000313" key="3">
    <source>
        <dbReference type="RefSeq" id="XP_022637895.1"/>
    </source>
</evidence>
<proteinExistence type="predicted"/>
<dbReference type="AlphaFoldDB" id="A0A3Q0F1F0"/>
<dbReference type="Pfam" id="PF14365">
    <property type="entry name" value="Neprosin_AP"/>
    <property type="match status" value="1"/>
</dbReference>
<organism evidence="2 3">
    <name type="scientific">Vigna radiata var. radiata</name>
    <name type="common">Mung bean</name>
    <name type="synonym">Phaseolus aureus</name>
    <dbReference type="NCBI Taxonomy" id="3916"/>
    <lineage>
        <taxon>Eukaryota</taxon>
        <taxon>Viridiplantae</taxon>
        <taxon>Streptophyta</taxon>
        <taxon>Embryophyta</taxon>
        <taxon>Tracheophyta</taxon>
        <taxon>Spermatophyta</taxon>
        <taxon>Magnoliopsida</taxon>
        <taxon>eudicotyledons</taxon>
        <taxon>Gunneridae</taxon>
        <taxon>Pentapetalae</taxon>
        <taxon>rosids</taxon>
        <taxon>fabids</taxon>
        <taxon>Fabales</taxon>
        <taxon>Fabaceae</taxon>
        <taxon>Papilionoideae</taxon>
        <taxon>50 kb inversion clade</taxon>
        <taxon>NPAAA clade</taxon>
        <taxon>indigoferoid/millettioid clade</taxon>
        <taxon>Phaseoleae</taxon>
        <taxon>Vigna</taxon>
    </lineage>
</organism>
<dbReference type="Pfam" id="PF03080">
    <property type="entry name" value="Neprosin"/>
    <property type="match status" value="2"/>
</dbReference>
<dbReference type="PANTHER" id="PTHR31589">
    <property type="entry name" value="PROTEIN, PUTATIVE (DUF239)-RELATED-RELATED"/>
    <property type="match status" value="1"/>
</dbReference>
<dbReference type="OrthoDB" id="1858978at2759"/>
<keyword evidence="2" id="KW-1185">Reference proteome</keyword>
<dbReference type="PROSITE" id="PS52045">
    <property type="entry name" value="NEPROSIN_PEP_CD"/>
    <property type="match status" value="1"/>
</dbReference>